<comment type="caution">
    <text evidence="2">The sequence shown here is derived from an EMBL/GenBank/DDBJ whole genome shotgun (WGS) entry which is preliminary data.</text>
</comment>
<feature type="compositionally biased region" description="Pro residues" evidence="1">
    <location>
        <begin position="412"/>
        <end position="422"/>
    </location>
</feature>
<feature type="compositionally biased region" description="Polar residues" evidence="1">
    <location>
        <begin position="261"/>
        <end position="292"/>
    </location>
</feature>
<dbReference type="EMBL" id="JAWHQM010000026">
    <property type="protein sequence ID" value="KAK5632713.1"/>
    <property type="molecule type" value="Genomic_DNA"/>
</dbReference>
<evidence type="ECO:0000313" key="2">
    <source>
        <dbReference type="EMBL" id="KAK5632713.1"/>
    </source>
</evidence>
<name>A0AAN7UN23_9PEZI</name>
<organism evidence="2 3">
    <name type="scientific">Xylaria bambusicola</name>
    <dbReference type="NCBI Taxonomy" id="326684"/>
    <lineage>
        <taxon>Eukaryota</taxon>
        <taxon>Fungi</taxon>
        <taxon>Dikarya</taxon>
        <taxon>Ascomycota</taxon>
        <taxon>Pezizomycotina</taxon>
        <taxon>Sordariomycetes</taxon>
        <taxon>Xylariomycetidae</taxon>
        <taxon>Xylariales</taxon>
        <taxon>Xylariaceae</taxon>
        <taxon>Xylaria</taxon>
    </lineage>
</organism>
<gene>
    <name evidence="2" type="ORF">RRF57_008427</name>
</gene>
<accession>A0AAN7UN23</accession>
<proteinExistence type="predicted"/>
<dbReference type="Proteomes" id="UP001305414">
    <property type="component" value="Unassembled WGS sequence"/>
</dbReference>
<reference evidence="2 3" key="1">
    <citation type="submission" date="2023-10" db="EMBL/GenBank/DDBJ databases">
        <title>Draft genome sequence of Xylaria bambusicola isolate GMP-LS, the root and basal stem rot pathogen of sugarcane in Indonesia.</title>
        <authorList>
            <person name="Selvaraj P."/>
            <person name="Muralishankar V."/>
            <person name="Muruganantham S."/>
            <person name="Sp S."/>
            <person name="Haryani S."/>
            <person name="Lau K.J.X."/>
            <person name="Naqvi N.I."/>
        </authorList>
    </citation>
    <scope>NUCLEOTIDE SEQUENCE [LARGE SCALE GENOMIC DNA]</scope>
    <source>
        <strain evidence="2">GMP-LS</strain>
    </source>
</reference>
<feature type="compositionally biased region" description="Polar residues" evidence="1">
    <location>
        <begin position="397"/>
        <end position="411"/>
    </location>
</feature>
<dbReference type="AlphaFoldDB" id="A0AAN7UN23"/>
<feature type="region of interest" description="Disordered" evidence="1">
    <location>
        <begin position="221"/>
        <end position="292"/>
    </location>
</feature>
<protein>
    <submittedName>
        <fullName evidence="2">Uncharacterized protein</fullName>
    </submittedName>
</protein>
<feature type="region of interest" description="Disordered" evidence="1">
    <location>
        <begin position="373"/>
        <end position="422"/>
    </location>
</feature>
<keyword evidence="3" id="KW-1185">Reference proteome</keyword>
<sequence length="612" mass="67115">MLLSSPSMQSNKDIMPARMSIQLTCISQDGSMPRYPPIPSQQLPRAYAERLEDMRRAQIQYGITRRLPWAVARFHGGSPLCEDLVPLPPDSIPHTSQGANTHYGVDINTSVPQANGDQQAMITQMPPHAPSSHVSEVPISGNISRRPVLSPFPQTRSSVASSVTLAESIDHSICNTAGQVGSSHWTSTALREWQNSSAVHELPASATCGVQDEGKGKEVGKFRHNSVTPASEATGAFNSEDDAIPARPPPPMPKPDPFRRTSTANKSSSKGGLNTSPSVDNNPPFTGQLHNIPHTYNDSLYAQGYDTSSYARDNSFERRQFTSYHGYNGSYVGGFTSSSNTKNNFYGHGPHYRKETYVPEYSSINMFTGKRFNPKPAQAVKRPSEDQEQHERAAKQAKTQALSGSMNSTSELPPPHPDSPPQHPFVLYQWDGSGYDFVAHKKFYPAEYYRYHANKDYDANYNEGYNKSGVEQSSAAAKKSETDVYNMSDSHDGNCYHKLDAPASPDPISEDYDVVDVADVSGSDLDRLTEIENSNAAEQASRKLSADAAVYDNEDKENHYIMDDNGFVPGPGDRMALRTVEVASPASDDAGKEVELPEIINLTVDEDDEDAP</sequence>
<evidence type="ECO:0000313" key="3">
    <source>
        <dbReference type="Proteomes" id="UP001305414"/>
    </source>
</evidence>
<evidence type="ECO:0000256" key="1">
    <source>
        <dbReference type="SAM" id="MobiDB-lite"/>
    </source>
</evidence>
<feature type="compositionally biased region" description="Basic and acidic residues" evidence="1">
    <location>
        <begin position="382"/>
        <end position="394"/>
    </location>
</feature>
<feature type="compositionally biased region" description="Pro residues" evidence="1">
    <location>
        <begin position="246"/>
        <end position="255"/>
    </location>
</feature>